<gene>
    <name evidence="2" type="ORF">BGZ65_010019</name>
</gene>
<dbReference type="AlphaFoldDB" id="A0A9P6IJB4"/>
<dbReference type="GO" id="GO:0005737">
    <property type="term" value="C:cytoplasm"/>
    <property type="evidence" value="ECO:0007669"/>
    <property type="project" value="TreeGrafter"/>
</dbReference>
<feature type="non-terminal residue" evidence="2">
    <location>
        <position position="128"/>
    </location>
</feature>
<name>A0A9P6IJB4_9FUNG</name>
<protein>
    <recommendedName>
        <fullName evidence="1">FHA domain-containing protein</fullName>
    </recommendedName>
</protein>
<feature type="domain" description="FHA" evidence="1">
    <location>
        <begin position="42"/>
        <end position="98"/>
    </location>
</feature>
<dbReference type="InterPro" id="IPR008984">
    <property type="entry name" value="SMAD_FHA_dom_sf"/>
</dbReference>
<reference evidence="2" key="1">
    <citation type="journal article" date="2020" name="Fungal Divers.">
        <title>Resolving the Mortierellaceae phylogeny through synthesis of multi-gene phylogenetics and phylogenomics.</title>
        <authorList>
            <person name="Vandepol N."/>
            <person name="Liber J."/>
            <person name="Desiro A."/>
            <person name="Na H."/>
            <person name="Kennedy M."/>
            <person name="Barry K."/>
            <person name="Grigoriev I.V."/>
            <person name="Miller A.N."/>
            <person name="O'Donnell K."/>
            <person name="Stajich J.E."/>
            <person name="Bonito G."/>
        </authorList>
    </citation>
    <scope>NUCLEOTIDE SEQUENCE</scope>
    <source>
        <strain evidence="2">MES-2147</strain>
    </source>
</reference>
<dbReference type="Pfam" id="PF00498">
    <property type="entry name" value="FHA"/>
    <property type="match status" value="1"/>
</dbReference>
<dbReference type="EMBL" id="JAAAHW010010951">
    <property type="protein sequence ID" value="KAF9921866.1"/>
    <property type="molecule type" value="Genomic_DNA"/>
</dbReference>
<dbReference type="InterPro" id="IPR051176">
    <property type="entry name" value="Cent_Immune-Sig_Mod"/>
</dbReference>
<dbReference type="Proteomes" id="UP000749646">
    <property type="component" value="Unassembled WGS sequence"/>
</dbReference>
<dbReference type="SMART" id="SM00240">
    <property type="entry name" value="FHA"/>
    <property type="match status" value="1"/>
</dbReference>
<dbReference type="SUPFAM" id="SSF49879">
    <property type="entry name" value="SMAD/FHA domain"/>
    <property type="match status" value="1"/>
</dbReference>
<dbReference type="PANTHER" id="PTHR15715:SF37">
    <property type="entry name" value="LD47843P"/>
    <property type="match status" value="1"/>
</dbReference>
<accession>A0A9P6IJB4</accession>
<sequence length="128" mass="14134">MNGTSTINGRHHQAPSSPILVLEPVNDTFAIKSLELAEHARVKIGRQTGVATAPHPSNGYFDSKVLSRVHAEVWSESSKVYIRDLKSSNGTFLNGRRLCPENTESEHFELNQNDSLEFGIDIMDENGA</sequence>
<comment type="caution">
    <text evidence="2">The sequence shown here is derived from an EMBL/GenBank/DDBJ whole genome shotgun (WGS) entry which is preliminary data.</text>
</comment>
<dbReference type="OrthoDB" id="687730at2759"/>
<evidence type="ECO:0000313" key="2">
    <source>
        <dbReference type="EMBL" id="KAF9921866.1"/>
    </source>
</evidence>
<organism evidence="2 3">
    <name type="scientific">Modicella reniformis</name>
    <dbReference type="NCBI Taxonomy" id="1440133"/>
    <lineage>
        <taxon>Eukaryota</taxon>
        <taxon>Fungi</taxon>
        <taxon>Fungi incertae sedis</taxon>
        <taxon>Mucoromycota</taxon>
        <taxon>Mortierellomycotina</taxon>
        <taxon>Mortierellomycetes</taxon>
        <taxon>Mortierellales</taxon>
        <taxon>Mortierellaceae</taxon>
        <taxon>Modicella</taxon>
    </lineage>
</organism>
<dbReference type="PANTHER" id="PTHR15715">
    <property type="entry name" value="CENTROSOMAL PROTEIN OF 170 KDA"/>
    <property type="match status" value="1"/>
</dbReference>
<evidence type="ECO:0000313" key="3">
    <source>
        <dbReference type="Proteomes" id="UP000749646"/>
    </source>
</evidence>
<proteinExistence type="predicted"/>
<keyword evidence="3" id="KW-1185">Reference proteome</keyword>
<dbReference type="InterPro" id="IPR000253">
    <property type="entry name" value="FHA_dom"/>
</dbReference>
<dbReference type="Gene3D" id="2.60.200.20">
    <property type="match status" value="1"/>
</dbReference>
<evidence type="ECO:0000259" key="1">
    <source>
        <dbReference type="PROSITE" id="PS50006"/>
    </source>
</evidence>
<dbReference type="PROSITE" id="PS50006">
    <property type="entry name" value="FHA_DOMAIN"/>
    <property type="match status" value="1"/>
</dbReference>